<protein>
    <submittedName>
        <fullName evidence="1">Uncharacterized protein</fullName>
    </submittedName>
</protein>
<dbReference type="AlphaFoldDB" id="A0A8J6TF12"/>
<accession>A0A8J6TF12</accession>
<dbReference type="EMBL" id="JACNJN010000123">
    <property type="protein sequence ID" value="MBC8335816.1"/>
    <property type="molecule type" value="Genomic_DNA"/>
</dbReference>
<reference evidence="1 2" key="1">
    <citation type="submission" date="2020-08" db="EMBL/GenBank/DDBJ databases">
        <title>Bridging the membrane lipid divide: bacteria of the FCB group superphylum have the potential to synthesize archaeal ether lipids.</title>
        <authorList>
            <person name="Villanueva L."/>
            <person name="Von Meijenfeldt F.A.B."/>
            <person name="Westbye A.B."/>
            <person name="Yadav S."/>
            <person name="Hopmans E.C."/>
            <person name="Dutilh B.E."/>
            <person name="Sinninghe Damste J.S."/>
        </authorList>
    </citation>
    <scope>NUCLEOTIDE SEQUENCE [LARGE SCALE GENOMIC DNA]</scope>
    <source>
        <strain evidence="1">NIOZ-UU36</strain>
    </source>
</reference>
<gene>
    <name evidence="1" type="ORF">H8E29_11145</name>
</gene>
<name>A0A8J6TF12_9CHLR</name>
<sequence length="115" mass="12984">MFLLCCIIVVTTILPKPKEEMANSVFIETALKDACQITGAFWAACIEKNNSGWIIEASYRLNKKRRGLVRDYFYLKAVDTWLCGAITGGRSRSRKLPEGPDFGVKRLYTFPVSSQ</sequence>
<evidence type="ECO:0000313" key="1">
    <source>
        <dbReference type="EMBL" id="MBC8335816.1"/>
    </source>
</evidence>
<organism evidence="1 2">
    <name type="scientific">Candidatus Desulfolinea nitratireducens</name>
    <dbReference type="NCBI Taxonomy" id="2841698"/>
    <lineage>
        <taxon>Bacteria</taxon>
        <taxon>Bacillati</taxon>
        <taxon>Chloroflexota</taxon>
        <taxon>Anaerolineae</taxon>
        <taxon>Anaerolineales</taxon>
        <taxon>Anaerolineales incertae sedis</taxon>
        <taxon>Candidatus Desulfolinea</taxon>
    </lineage>
</organism>
<dbReference type="Proteomes" id="UP000614469">
    <property type="component" value="Unassembled WGS sequence"/>
</dbReference>
<proteinExistence type="predicted"/>
<comment type="caution">
    <text evidence="1">The sequence shown here is derived from an EMBL/GenBank/DDBJ whole genome shotgun (WGS) entry which is preliminary data.</text>
</comment>
<evidence type="ECO:0000313" key="2">
    <source>
        <dbReference type="Proteomes" id="UP000614469"/>
    </source>
</evidence>